<evidence type="ECO:0000256" key="1">
    <source>
        <dbReference type="SAM" id="SignalP"/>
    </source>
</evidence>
<keyword evidence="1" id="KW-0732">Signal</keyword>
<organism evidence="2 3">
    <name type="scientific">Agrilutibacter niabensis</name>
    <dbReference type="NCBI Taxonomy" id="380628"/>
    <lineage>
        <taxon>Bacteria</taxon>
        <taxon>Pseudomonadati</taxon>
        <taxon>Pseudomonadota</taxon>
        <taxon>Gammaproteobacteria</taxon>
        <taxon>Lysobacterales</taxon>
        <taxon>Lysobacteraceae</taxon>
        <taxon>Agrilutibacter</taxon>
    </lineage>
</organism>
<dbReference type="EMBL" id="JAVDVW010000002">
    <property type="protein sequence ID" value="MDR7100271.1"/>
    <property type="molecule type" value="Genomic_DNA"/>
</dbReference>
<evidence type="ECO:0008006" key="4">
    <source>
        <dbReference type="Google" id="ProtNLM"/>
    </source>
</evidence>
<dbReference type="RefSeq" id="WP_310054946.1">
    <property type="nucleotide sequence ID" value="NZ_JAVDVW010000002.1"/>
</dbReference>
<proteinExistence type="predicted"/>
<sequence length="373" mass="40319">MLKRLLARSLLLLSLGLAAVACQRQAPVQAPVTLAEDAASAGPARHVSAAPVTEMAPADYLKTTYWPTAELDAGQAWISCDYDYAALGDGEALGALTFFAVVDALTPCQPKGVVRVRYEGKIDAGFTALMQRLSAIADRMEIPVRILDISSSGGHVEEAIRAGDSMADQRWAIWVREGSYCHSSCVLILAGGDTRSIAGEVGVHRLFRDQSMATSRAELSAELKDVSGQVRDYLARNGADARIADLMMTVANRRLRLLSEAELREYGLSGSNAVQDDLDRIRVTRSCGEDFARRRDAWLRAFEGECLEPGKAFEVLDECGRALEPRFGFPDAKCPGQSPTADRRGLLPAVDSAGLLLPLKPVVQKKSADVARK</sequence>
<keyword evidence="3" id="KW-1185">Reference proteome</keyword>
<name>A0ABU1VS09_9GAMM</name>
<comment type="caution">
    <text evidence="2">The sequence shown here is derived from an EMBL/GenBank/DDBJ whole genome shotgun (WGS) entry which is preliminary data.</text>
</comment>
<accession>A0ABU1VS09</accession>
<dbReference type="InterPro" id="IPR029045">
    <property type="entry name" value="ClpP/crotonase-like_dom_sf"/>
</dbReference>
<dbReference type="Gene3D" id="3.90.226.10">
    <property type="entry name" value="2-enoyl-CoA Hydratase, Chain A, domain 1"/>
    <property type="match status" value="1"/>
</dbReference>
<dbReference type="Proteomes" id="UP001267878">
    <property type="component" value="Unassembled WGS sequence"/>
</dbReference>
<feature type="signal peptide" evidence="1">
    <location>
        <begin position="1"/>
        <end position="26"/>
    </location>
</feature>
<gene>
    <name evidence="2" type="ORF">J2X04_002652</name>
</gene>
<evidence type="ECO:0000313" key="2">
    <source>
        <dbReference type="EMBL" id="MDR7100271.1"/>
    </source>
</evidence>
<protein>
    <recommendedName>
        <fullName evidence="4">Peptidase S49 domain-containing protein</fullName>
    </recommendedName>
</protein>
<dbReference type="PROSITE" id="PS51257">
    <property type="entry name" value="PROKAR_LIPOPROTEIN"/>
    <property type="match status" value="1"/>
</dbReference>
<dbReference type="SUPFAM" id="SSF52096">
    <property type="entry name" value="ClpP/crotonase"/>
    <property type="match status" value="1"/>
</dbReference>
<reference evidence="2 3" key="1">
    <citation type="submission" date="2023-07" db="EMBL/GenBank/DDBJ databases">
        <title>Sorghum-associated microbial communities from plants grown in Nebraska, USA.</title>
        <authorList>
            <person name="Schachtman D."/>
        </authorList>
    </citation>
    <scope>NUCLEOTIDE SEQUENCE [LARGE SCALE GENOMIC DNA]</scope>
    <source>
        <strain evidence="2 3">BE187</strain>
    </source>
</reference>
<evidence type="ECO:0000313" key="3">
    <source>
        <dbReference type="Proteomes" id="UP001267878"/>
    </source>
</evidence>
<feature type="chain" id="PRO_5045685305" description="Peptidase S49 domain-containing protein" evidence="1">
    <location>
        <begin position="27"/>
        <end position="373"/>
    </location>
</feature>